<dbReference type="EMBL" id="JAAALK010000086">
    <property type="protein sequence ID" value="KAG8081934.1"/>
    <property type="molecule type" value="Genomic_DNA"/>
</dbReference>
<dbReference type="AlphaFoldDB" id="A0A8J5W6Q9"/>
<sequence length="114" mass="12197">MQSEHGGRLQGRGLGWQGCGQGGNRQIWAWWRATLEGLGFRRARESTSNAARRAPPCKALGRASPSLCETLPSPVPPAAPPSSLSRHSPLCWAAVDADNAPWRGWPGRVGESSV</sequence>
<gene>
    <name evidence="1" type="ORF">GUJ93_ZPchr0014g47066</name>
</gene>
<protein>
    <submittedName>
        <fullName evidence="1">Uncharacterized protein</fullName>
    </submittedName>
</protein>
<dbReference type="Proteomes" id="UP000729402">
    <property type="component" value="Unassembled WGS sequence"/>
</dbReference>
<name>A0A8J5W6Q9_ZIZPA</name>
<reference evidence="1" key="1">
    <citation type="journal article" date="2021" name="bioRxiv">
        <title>Whole Genome Assembly and Annotation of Northern Wild Rice, Zizania palustris L., Supports a Whole Genome Duplication in the Zizania Genus.</title>
        <authorList>
            <person name="Haas M."/>
            <person name="Kono T."/>
            <person name="Macchietto M."/>
            <person name="Millas R."/>
            <person name="McGilp L."/>
            <person name="Shao M."/>
            <person name="Duquette J."/>
            <person name="Hirsch C.N."/>
            <person name="Kimball J."/>
        </authorList>
    </citation>
    <scope>NUCLEOTIDE SEQUENCE</scope>
    <source>
        <tissue evidence="1">Fresh leaf tissue</tissue>
    </source>
</reference>
<comment type="caution">
    <text evidence="1">The sequence shown here is derived from an EMBL/GenBank/DDBJ whole genome shotgun (WGS) entry which is preliminary data.</text>
</comment>
<evidence type="ECO:0000313" key="2">
    <source>
        <dbReference type="Proteomes" id="UP000729402"/>
    </source>
</evidence>
<reference evidence="1" key="2">
    <citation type="submission" date="2021-02" db="EMBL/GenBank/DDBJ databases">
        <authorList>
            <person name="Kimball J.A."/>
            <person name="Haas M.W."/>
            <person name="Macchietto M."/>
            <person name="Kono T."/>
            <person name="Duquette J."/>
            <person name="Shao M."/>
        </authorList>
    </citation>
    <scope>NUCLEOTIDE SEQUENCE</scope>
    <source>
        <tissue evidence="1">Fresh leaf tissue</tissue>
    </source>
</reference>
<keyword evidence="2" id="KW-1185">Reference proteome</keyword>
<organism evidence="1 2">
    <name type="scientific">Zizania palustris</name>
    <name type="common">Northern wild rice</name>
    <dbReference type="NCBI Taxonomy" id="103762"/>
    <lineage>
        <taxon>Eukaryota</taxon>
        <taxon>Viridiplantae</taxon>
        <taxon>Streptophyta</taxon>
        <taxon>Embryophyta</taxon>
        <taxon>Tracheophyta</taxon>
        <taxon>Spermatophyta</taxon>
        <taxon>Magnoliopsida</taxon>
        <taxon>Liliopsida</taxon>
        <taxon>Poales</taxon>
        <taxon>Poaceae</taxon>
        <taxon>BOP clade</taxon>
        <taxon>Oryzoideae</taxon>
        <taxon>Oryzeae</taxon>
        <taxon>Zizaniinae</taxon>
        <taxon>Zizania</taxon>
    </lineage>
</organism>
<proteinExistence type="predicted"/>
<accession>A0A8J5W6Q9</accession>
<evidence type="ECO:0000313" key="1">
    <source>
        <dbReference type="EMBL" id="KAG8081934.1"/>
    </source>
</evidence>